<dbReference type="InterPro" id="IPR009057">
    <property type="entry name" value="Homeodomain-like_sf"/>
</dbReference>
<dbReference type="Pfam" id="PF12833">
    <property type="entry name" value="HTH_18"/>
    <property type="match status" value="1"/>
</dbReference>
<keyword evidence="3" id="KW-0804">Transcription</keyword>
<feature type="domain" description="HTH araC/xylS-type" evidence="4">
    <location>
        <begin position="232"/>
        <end position="336"/>
    </location>
</feature>
<keyword evidence="2" id="KW-0238">DNA-binding</keyword>
<evidence type="ECO:0000259" key="4">
    <source>
        <dbReference type="PROSITE" id="PS01124"/>
    </source>
</evidence>
<evidence type="ECO:0000313" key="6">
    <source>
        <dbReference type="Proteomes" id="UP001501321"/>
    </source>
</evidence>
<dbReference type="InterPro" id="IPR032687">
    <property type="entry name" value="AraC-type_N"/>
</dbReference>
<dbReference type="PRINTS" id="PR00032">
    <property type="entry name" value="HTHARAC"/>
</dbReference>
<dbReference type="RefSeq" id="WP_345012739.1">
    <property type="nucleotide sequence ID" value="NZ_BAABFC010000013.1"/>
</dbReference>
<evidence type="ECO:0000256" key="2">
    <source>
        <dbReference type="ARBA" id="ARBA00023125"/>
    </source>
</evidence>
<organism evidence="5 6">
    <name type="scientific">Pseudaeromonas paramecii</name>
    <dbReference type="NCBI Taxonomy" id="2138166"/>
    <lineage>
        <taxon>Bacteria</taxon>
        <taxon>Pseudomonadati</taxon>
        <taxon>Pseudomonadota</taxon>
        <taxon>Gammaproteobacteria</taxon>
        <taxon>Aeromonadales</taxon>
        <taxon>Aeromonadaceae</taxon>
        <taxon>Pseudaeromonas</taxon>
    </lineage>
</organism>
<dbReference type="InterPro" id="IPR018060">
    <property type="entry name" value="HTH_AraC"/>
</dbReference>
<evidence type="ECO:0000256" key="1">
    <source>
        <dbReference type="ARBA" id="ARBA00023015"/>
    </source>
</evidence>
<dbReference type="Gene3D" id="1.10.10.60">
    <property type="entry name" value="Homeodomain-like"/>
    <property type="match status" value="1"/>
</dbReference>
<dbReference type="PANTHER" id="PTHR47894">
    <property type="entry name" value="HTH-TYPE TRANSCRIPTIONAL REGULATOR GADX"/>
    <property type="match status" value="1"/>
</dbReference>
<dbReference type="InterPro" id="IPR020449">
    <property type="entry name" value="Tscrpt_reg_AraC-type_HTH"/>
</dbReference>
<dbReference type="PANTHER" id="PTHR47894:SF4">
    <property type="entry name" value="HTH-TYPE TRANSCRIPTIONAL REGULATOR GADX"/>
    <property type="match status" value="1"/>
</dbReference>
<keyword evidence="1" id="KW-0805">Transcription regulation</keyword>
<sequence>MKSVSNRIAQLVLSRLDPAERQPRQLLRQTGIHPHELETPGGRLSSQSHFRLLAWVESRQLPLDLPAPDLGHLFEHFGPLAAVCSNAPSLRTAIGQLARFRDLIGQSDQLRVQEQPDGLLFEYLSDCPDPRVGTFSSLHNFNLLQTLVRHYAPGRSQALRLTHQSLLGRADLRLLRERFDCPVLPGASNSLLLSHAELDTPYAGYNATLRPYQEQQAQLQLDGLGKVMGFGERIGHLIRERLRAGEGEPAQEALQGWLCDSLNISRWTLLRRLQEEGAGFMPLYNRLRLEEACRWLRRSDHSMLEISQQLGFTSQSSFSRFFREQMHCSPSGYRRGD</sequence>
<keyword evidence="6" id="KW-1185">Reference proteome</keyword>
<reference evidence="6" key="1">
    <citation type="journal article" date="2019" name="Int. J. Syst. Evol. Microbiol.">
        <title>The Global Catalogue of Microorganisms (GCM) 10K type strain sequencing project: providing services to taxonomists for standard genome sequencing and annotation.</title>
        <authorList>
            <consortium name="The Broad Institute Genomics Platform"/>
            <consortium name="The Broad Institute Genome Sequencing Center for Infectious Disease"/>
            <person name="Wu L."/>
            <person name="Ma J."/>
        </authorList>
    </citation>
    <scope>NUCLEOTIDE SEQUENCE [LARGE SCALE GENOMIC DNA]</scope>
    <source>
        <strain evidence="6">JCM 32226</strain>
    </source>
</reference>
<evidence type="ECO:0000256" key="3">
    <source>
        <dbReference type="ARBA" id="ARBA00023163"/>
    </source>
</evidence>
<protein>
    <submittedName>
        <fullName evidence="5">AraC family transcriptional regulator</fullName>
    </submittedName>
</protein>
<dbReference type="EMBL" id="BAABFC010000013">
    <property type="protein sequence ID" value="GAA4499835.1"/>
    <property type="molecule type" value="Genomic_DNA"/>
</dbReference>
<dbReference type="Proteomes" id="UP001501321">
    <property type="component" value="Unassembled WGS sequence"/>
</dbReference>
<evidence type="ECO:0000313" key="5">
    <source>
        <dbReference type="EMBL" id="GAA4499835.1"/>
    </source>
</evidence>
<gene>
    <name evidence="5" type="ORF">GCM10023095_20570</name>
</gene>
<name>A0ABP8QCU5_9GAMM</name>
<dbReference type="SMART" id="SM00342">
    <property type="entry name" value="HTH_ARAC"/>
    <property type="match status" value="1"/>
</dbReference>
<dbReference type="Pfam" id="PF12625">
    <property type="entry name" value="Arabinose_bd"/>
    <property type="match status" value="1"/>
</dbReference>
<accession>A0ABP8QCU5</accession>
<comment type="caution">
    <text evidence="5">The sequence shown here is derived from an EMBL/GenBank/DDBJ whole genome shotgun (WGS) entry which is preliminary data.</text>
</comment>
<dbReference type="PROSITE" id="PS01124">
    <property type="entry name" value="HTH_ARAC_FAMILY_2"/>
    <property type="match status" value="1"/>
</dbReference>
<proteinExistence type="predicted"/>
<dbReference type="SUPFAM" id="SSF46689">
    <property type="entry name" value="Homeodomain-like"/>
    <property type="match status" value="1"/>
</dbReference>